<dbReference type="EMBL" id="QHJQ01000002">
    <property type="protein sequence ID" value="PXA05018.1"/>
    <property type="molecule type" value="Genomic_DNA"/>
</dbReference>
<accession>A0A317ZM59</accession>
<dbReference type="AlphaFoldDB" id="A0A317ZM59"/>
<feature type="chain" id="PRO_5016360565" description="Xylose isomerase-like TIM barrel domain-containing protein" evidence="1">
    <location>
        <begin position="27"/>
        <end position="300"/>
    </location>
</feature>
<dbReference type="Pfam" id="PF01261">
    <property type="entry name" value="AP_endonuc_2"/>
    <property type="match status" value="1"/>
</dbReference>
<name>A0A317ZM59_9BACT</name>
<dbReference type="InterPro" id="IPR006311">
    <property type="entry name" value="TAT_signal"/>
</dbReference>
<keyword evidence="4" id="KW-1185">Reference proteome</keyword>
<dbReference type="PROSITE" id="PS51318">
    <property type="entry name" value="TAT"/>
    <property type="match status" value="1"/>
</dbReference>
<dbReference type="RefSeq" id="WP_110130019.1">
    <property type="nucleotide sequence ID" value="NZ_QHJQ01000002.1"/>
</dbReference>
<evidence type="ECO:0000256" key="1">
    <source>
        <dbReference type="SAM" id="SignalP"/>
    </source>
</evidence>
<protein>
    <recommendedName>
        <fullName evidence="2">Xylose isomerase-like TIM barrel domain-containing protein</fullName>
    </recommendedName>
</protein>
<gene>
    <name evidence="3" type="ORF">DDZ13_03370</name>
</gene>
<dbReference type="Gene3D" id="3.20.20.150">
    <property type="entry name" value="Divalent-metal-dependent TIM barrel enzymes"/>
    <property type="match status" value="1"/>
</dbReference>
<feature type="signal peptide" evidence="1">
    <location>
        <begin position="1"/>
        <end position="26"/>
    </location>
</feature>
<reference evidence="3 4" key="1">
    <citation type="submission" date="2018-05" db="EMBL/GenBank/DDBJ databases">
        <title>Coraliomargarita sinensis sp. nov., isolated from a marine solar saltern.</title>
        <authorList>
            <person name="Zhou L.Y."/>
        </authorList>
    </citation>
    <scope>NUCLEOTIDE SEQUENCE [LARGE SCALE GENOMIC DNA]</scope>
    <source>
        <strain evidence="3 4">WN38</strain>
    </source>
</reference>
<keyword evidence="1" id="KW-0732">Signal</keyword>
<organism evidence="3 4">
    <name type="scientific">Coraliomargarita sinensis</name>
    <dbReference type="NCBI Taxonomy" id="2174842"/>
    <lineage>
        <taxon>Bacteria</taxon>
        <taxon>Pseudomonadati</taxon>
        <taxon>Verrucomicrobiota</taxon>
        <taxon>Opitutia</taxon>
        <taxon>Puniceicoccales</taxon>
        <taxon>Coraliomargaritaceae</taxon>
        <taxon>Coraliomargarita</taxon>
    </lineage>
</organism>
<dbReference type="InParanoid" id="A0A317ZM59"/>
<comment type="caution">
    <text evidence="3">The sequence shown here is derived from an EMBL/GenBank/DDBJ whole genome shotgun (WGS) entry which is preliminary data.</text>
</comment>
<evidence type="ECO:0000259" key="2">
    <source>
        <dbReference type="Pfam" id="PF01261"/>
    </source>
</evidence>
<evidence type="ECO:0000313" key="4">
    <source>
        <dbReference type="Proteomes" id="UP000247099"/>
    </source>
</evidence>
<sequence length="300" mass="32318">MNNQLTRRRFLSYASASALGAAFLPAAACKAMSPVDKRFTMGLSQYSLRELFKSGSLDPLDYPQFSVDNFGIKAIDYWEGGLPEEKLNDMAYLGKLRSRAEAAGCDPFLLMTGGVNGAAKNLDGNKKAVQAIKRTQALGARYLRIFMWTPDKGEEASVAQGAVVAMKPLADVAAAHGVTLVVEPGASKRSQRGAFLAKVCGSLNHPNFRLMPDFGKLRGDIYAGTKAMLPYSSVISCKMHSFDAAGNQPDFDYPRLIKSIVASDYKGILAIEWEGKELEPIPGVLASKKLIERSLAAAGA</sequence>
<dbReference type="Proteomes" id="UP000247099">
    <property type="component" value="Unassembled WGS sequence"/>
</dbReference>
<feature type="domain" description="Xylose isomerase-like TIM barrel" evidence="2">
    <location>
        <begin position="91"/>
        <end position="280"/>
    </location>
</feature>
<dbReference type="OrthoDB" id="9810637at2"/>
<dbReference type="SUPFAM" id="SSF51658">
    <property type="entry name" value="Xylose isomerase-like"/>
    <property type="match status" value="1"/>
</dbReference>
<dbReference type="InterPro" id="IPR036237">
    <property type="entry name" value="Xyl_isomerase-like_sf"/>
</dbReference>
<dbReference type="InterPro" id="IPR013022">
    <property type="entry name" value="Xyl_isomerase-like_TIM-brl"/>
</dbReference>
<proteinExistence type="predicted"/>
<evidence type="ECO:0000313" key="3">
    <source>
        <dbReference type="EMBL" id="PXA05018.1"/>
    </source>
</evidence>